<feature type="region of interest" description="Disordered" evidence="1">
    <location>
        <begin position="170"/>
        <end position="191"/>
    </location>
</feature>
<evidence type="ECO:0000256" key="2">
    <source>
        <dbReference type="SAM" id="Phobius"/>
    </source>
</evidence>
<keyword evidence="2" id="KW-0812">Transmembrane</keyword>
<organism evidence="3 4">
    <name type="scientific">Hallella colorans</name>
    <dbReference type="NCBI Taxonomy" id="1703337"/>
    <lineage>
        <taxon>Bacteria</taxon>
        <taxon>Pseudomonadati</taxon>
        <taxon>Bacteroidota</taxon>
        <taxon>Bacteroidia</taxon>
        <taxon>Bacteroidales</taxon>
        <taxon>Prevotellaceae</taxon>
        <taxon>Hallella</taxon>
    </lineage>
</organism>
<name>A0A2U0UNL9_9BACT</name>
<keyword evidence="2" id="KW-0472">Membrane</keyword>
<comment type="caution">
    <text evidence="3">The sequence shown here is derived from an EMBL/GenBank/DDBJ whole genome shotgun (WGS) entry which is preliminary data.</text>
</comment>
<feature type="transmembrane region" description="Helical" evidence="2">
    <location>
        <begin position="131"/>
        <end position="150"/>
    </location>
</feature>
<evidence type="ECO:0000256" key="1">
    <source>
        <dbReference type="SAM" id="MobiDB-lite"/>
    </source>
</evidence>
<dbReference type="AlphaFoldDB" id="A0A2U0UNL9"/>
<sequence length="274" mass="30202">MKVKCPKCRYRFDLADAPGMQELQCNCPRCGMPFTFAVDDESVGNQMNAETLESTDLADTNDSAAKKQDHAEVYSNSSTQTDDCKASSLPPPIYPNFNNIQKTSNPLNAHPFNTDIHGENMIFAKYKSKGYVKKMLVFAVVFVVGMTFIARQCSTSTSYTADDVGLSDTSENYTDDQSAAGSAPSFNSNAAPEKAPGWIQGNWHIETDYGGISLKIHGDQIAETSGGETAYGTYKYQAHRLYCDFGDNNEFVYKLVEESRQIDAGNGMLMRKVD</sequence>
<feature type="compositionally biased region" description="Polar residues" evidence="1">
    <location>
        <begin position="53"/>
        <end position="63"/>
    </location>
</feature>
<reference evidence="3 4" key="1">
    <citation type="submission" date="2018-05" db="EMBL/GenBank/DDBJ databases">
        <title>Genomic Encyclopedia of Type Strains, Phase IV (KMG-IV): sequencing the most valuable type-strain genomes for metagenomic binning, comparative biology and taxonomic classification.</title>
        <authorList>
            <person name="Goeker M."/>
        </authorList>
    </citation>
    <scope>NUCLEOTIDE SEQUENCE [LARGE SCALE GENOMIC DNA]</scope>
    <source>
        <strain evidence="3 4">DSM 100333</strain>
    </source>
</reference>
<gene>
    <name evidence="3" type="ORF">C7379_10117</name>
</gene>
<keyword evidence="2" id="KW-1133">Transmembrane helix</keyword>
<dbReference type="OrthoDB" id="1066331at2"/>
<protein>
    <submittedName>
        <fullName evidence="3">Uncharacterized protein</fullName>
    </submittedName>
</protein>
<feature type="compositionally biased region" description="Polar residues" evidence="1">
    <location>
        <begin position="170"/>
        <end position="190"/>
    </location>
</feature>
<feature type="region of interest" description="Disordered" evidence="1">
    <location>
        <begin position="53"/>
        <end position="85"/>
    </location>
</feature>
<evidence type="ECO:0000313" key="4">
    <source>
        <dbReference type="Proteomes" id="UP000245870"/>
    </source>
</evidence>
<keyword evidence="4" id="KW-1185">Reference proteome</keyword>
<dbReference type="Proteomes" id="UP000245870">
    <property type="component" value="Unassembled WGS sequence"/>
</dbReference>
<evidence type="ECO:0000313" key="3">
    <source>
        <dbReference type="EMBL" id="PVX59249.1"/>
    </source>
</evidence>
<dbReference type="EMBL" id="QENY01000001">
    <property type="protein sequence ID" value="PVX59249.1"/>
    <property type="molecule type" value="Genomic_DNA"/>
</dbReference>
<dbReference type="RefSeq" id="WP_133241848.1">
    <property type="nucleotide sequence ID" value="NZ_QENY01000001.1"/>
</dbReference>
<proteinExistence type="predicted"/>
<accession>A0A2U0UNL9</accession>